<keyword evidence="2" id="KW-1185">Reference proteome</keyword>
<reference evidence="1 2" key="1">
    <citation type="submission" date="2023-11" db="EMBL/GenBank/DDBJ databases">
        <title>Halocaridina rubra genome assembly.</title>
        <authorList>
            <person name="Smith C."/>
        </authorList>
    </citation>
    <scope>NUCLEOTIDE SEQUENCE [LARGE SCALE GENOMIC DNA]</scope>
    <source>
        <strain evidence="1">EP-1</strain>
        <tissue evidence="1">Whole</tissue>
    </source>
</reference>
<protein>
    <submittedName>
        <fullName evidence="1">Uncharacterized protein</fullName>
    </submittedName>
</protein>
<evidence type="ECO:0000313" key="1">
    <source>
        <dbReference type="EMBL" id="KAK7058715.1"/>
    </source>
</evidence>
<organism evidence="1 2">
    <name type="scientific">Halocaridina rubra</name>
    <name type="common">Hawaiian red shrimp</name>
    <dbReference type="NCBI Taxonomy" id="373956"/>
    <lineage>
        <taxon>Eukaryota</taxon>
        <taxon>Metazoa</taxon>
        <taxon>Ecdysozoa</taxon>
        <taxon>Arthropoda</taxon>
        <taxon>Crustacea</taxon>
        <taxon>Multicrustacea</taxon>
        <taxon>Malacostraca</taxon>
        <taxon>Eumalacostraca</taxon>
        <taxon>Eucarida</taxon>
        <taxon>Decapoda</taxon>
        <taxon>Pleocyemata</taxon>
        <taxon>Caridea</taxon>
        <taxon>Atyoidea</taxon>
        <taxon>Atyidae</taxon>
        <taxon>Halocaridina</taxon>
    </lineage>
</organism>
<name>A0AAN8ZUR9_HALRR</name>
<proteinExistence type="predicted"/>
<dbReference type="AlphaFoldDB" id="A0AAN8ZUR9"/>
<comment type="caution">
    <text evidence="1">The sequence shown here is derived from an EMBL/GenBank/DDBJ whole genome shotgun (WGS) entry which is preliminary data.</text>
</comment>
<gene>
    <name evidence="1" type="ORF">SK128_008456</name>
</gene>
<dbReference type="EMBL" id="JAXCGZ010021132">
    <property type="protein sequence ID" value="KAK7058715.1"/>
    <property type="molecule type" value="Genomic_DNA"/>
</dbReference>
<accession>A0AAN8ZUR9</accession>
<dbReference type="Proteomes" id="UP001381693">
    <property type="component" value="Unassembled WGS sequence"/>
</dbReference>
<sequence length="104" mass="11511">MALFFYPLICISQPFPSSSLSRELVNDDDTLSVAELCHLTPFASILRLFWHCQVQGQLGIVLLKPINVIVKDTFLSAHDNHAVLSVVDVAKDVRSQGPHGVELK</sequence>
<evidence type="ECO:0000313" key="2">
    <source>
        <dbReference type="Proteomes" id="UP001381693"/>
    </source>
</evidence>